<feature type="transmembrane region" description="Helical" evidence="2">
    <location>
        <begin position="142"/>
        <end position="163"/>
    </location>
</feature>
<keyword evidence="2" id="KW-0812">Transmembrane</keyword>
<accession>A0ABV8KNZ2</accession>
<keyword evidence="4" id="KW-1185">Reference proteome</keyword>
<comment type="caution">
    <text evidence="3">The sequence shown here is derived from an EMBL/GenBank/DDBJ whole genome shotgun (WGS) entry which is preliminary data.</text>
</comment>
<name>A0ABV8KNZ2_9ACTN</name>
<keyword evidence="2" id="KW-1133">Transmembrane helix</keyword>
<feature type="transmembrane region" description="Helical" evidence="2">
    <location>
        <begin position="228"/>
        <end position="250"/>
    </location>
</feature>
<feature type="transmembrane region" description="Helical" evidence="2">
    <location>
        <begin position="70"/>
        <end position="96"/>
    </location>
</feature>
<keyword evidence="2" id="KW-0472">Membrane</keyword>
<dbReference type="Proteomes" id="UP001595868">
    <property type="component" value="Unassembled WGS sequence"/>
</dbReference>
<dbReference type="RefSeq" id="WP_377547323.1">
    <property type="nucleotide sequence ID" value="NZ_JBHSBN010000011.1"/>
</dbReference>
<gene>
    <name evidence="3" type="ORF">ACFOX0_18230</name>
</gene>
<evidence type="ECO:0000313" key="4">
    <source>
        <dbReference type="Proteomes" id="UP001595868"/>
    </source>
</evidence>
<sequence>MENELRNPADAPPGRTSVGRRVGALALSVTGMAALLAAQFTTLCIVTAGNGGTAFLLGRAAEVKTRSYDIAALSGSATGLFVSWALLLGMFVVAWARPKLRRVASWVALAALAVSVLLLFDLARSAIPLAGWHPDERPRVELALGGWLSLTGGVLLTAAVLALSTRLPVTGRLPGVEAPVPAEPVTGGGPSAASADGPVTGPTPSAAPAGYWSARPEWVPWWRRRGPVTGVVIGAVVLVFTAAAGIWLAVHQPGPEPDLKPMLVSAPQGATRVVQLGGGPDSPGAGELASLTGGVPFWSGSLRRYGIRQLAAVGWATSDGTDVAVVLSRFDRDSADSLFKEVGLLQGPLGAGVVVSDVPGVPAGKLLTISAADPAGRVQTIALARRGDLVVVVQSLARPPADTAMINALVREQYGRM</sequence>
<reference evidence="4" key="1">
    <citation type="journal article" date="2019" name="Int. J. Syst. Evol. Microbiol.">
        <title>The Global Catalogue of Microorganisms (GCM) 10K type strain sequencing project: providing services to taxonomists for standard genome sequencing and annotation.</title>
        <authorList>
            <consortium name="The Broad Institute Genomics Platform"/>
            <consortium name="The Broad Institute Genome Sequencing Center for Infectious Disease"/>
            <person name="Wu L."/>
            <person name="Ma J."/>
        </authorList>
    </citation>
    <scope>NUCLEOTIDE SEQUENCE [LARGE SCALE GENOMIC DNA]</scope>
    <source>
        <strain evidence="4">2902at01</strain>
    </source>
</reference>
<protein>
    <submittedName>
        <fullName evidence="3">Uncharacterized protein</fullName>
    </submittedName>
</protein>
<feature type="region of interest" description="Disordered" evidence="1">
    <location>
        <begin position="178"/>
        <end position="207"/>
    </location>
</feature>
<organism evidence="3 4">
    <name type="scientific">Micromonospora zhanjiangensis</name>
    <dbReference type="NCBI Taxonomy" id="1522057"/>
    <lineage>
        <taxon>Bacteria</taxon>
        <taxon>Bacillati</taxon>
        <taxon>Actinomycetota</taxon>
        <taxon>Actinomycetes</taxon>
        <taxon>Micromonosporales</taxon>
        <taxon>Micromonosporaceae</taxon>
        <taxon>Micromonospora</taxon>
    </lineage>
</organism>
<feature type="compositionally biased region" description="Low complexity" evidence="1">
    <location>
        <begin position="178"/>
        <end position="198"/>
    </location>
</feature>
<evidence type="ECO:0000256" key="1">
    <source>
        <dbReference type="SAM" id="MobiDB-lite"/>
    </source>
</evidence>
<evidence type="ECO:0000313" key="3">
    <source>
        <dbReference type="EMBL" id="MFC4107856.1"/>
    </source>
</evidence>
<dbReference type="EMBL" id="JBHSBN010000011">
    <property type="protein sequence ID" value="MFC4107856.1"/>
    <property type="molecule type" value="Genomic_DNA"/>
</dbReference>
<feature type="transmembrane region" description="Helical" evidence="2">
    <location>
        <begin position="103"/>
        <end position="122"/>
    </location>
</feature>
<proteinExistence type="predicted"/>
<feature type="transmembrane region" description="Helical" evidence="2">
    <location>
        <begin position="24"/>
        <end position="50"/>
    </location>
</feature>
<evidence type="ECO:0000256" key="2">
    <source>
        <dbReference type="SAM" id="Phobius"/>
    </source>
</evidence>